<dbReference type="PANTHER" id="PTHR45138:SF9">
    <property type="entry name" value="DIGUANYLATE CYCLASE DGCM-RELATED"/>
    <property type="match status" value="1"/>
</dbReference>
<evidence type="ECO:0000259" key="2">
    <source>
        <dbReference type="PROSITE" id="PS50887"/>
    </source>
</evidence>
<feature type="domain" description="GGDEF" evidence="2">
    <location>
        <begin position="365"/>
        <end position="487"/>
    </location>
</feature>
<feature type="transmembrane region" description="Helical" evidence="1">
    <location>
        <begin position="221"/>
        <end position="241"/>
    </location>
</feature>
<dbReference type="InterPro" id="IPR043128">
    <property type="entry name" value="Rev_trsase/Diguanyl_cyclase"/>
</dbReference>
<dbReference type="SUPFAM" id="SSF55073">
    <property type="entry name" value="Nucleotide cyclase"/>
    <property type="match status" value="1"/>
</dbReference>
<dbReference type="EMBL" id="JAHBAY010000002">
    <property type="protein sequence ID" value="MBT0768323.1"/>
    <property type="molecule type" value="Genomic_DNA"/>
</dbReference>
<accession>A0ABS5TBV6</accession>
<dbReference type="InterPro" id="IPR050469">
    <property type="entry name" value="Diguanylate_Cyclase"/>
</dbReference>
<gene>
    <name evidence="3" type="ORF">KIH74_05275</name>
</gene>
<feature type="transmembrane region" description="Helical" evidence="1">
    <location>
        <begin position="67"/>
        <end position="85"/>
    </location>
</feature>
<evidence type="ECO:0000313" key="4">
    <source>
        <dbReference type="Proteomes" id="UP001197247"/>
    </source>
</evidence>
<dbReference type="InterPro" id="IPR000160">
    <property type="entry name" value="GGDEF_dom"/>
</dbReference>
<feature type="transmembrane region" description="Helical" evidence="1">
    <location>
        <begin position="189"/>
        <end position="209"/>
    </location>
</feature>
<feature type="transmembrane region" description="Helical" evidence="1">
    <location>
        <begin position="127"/>
        <end position="156"/>
    </location>
</feature>
<dbReference type="PROSITE" id="PS50887">
    <property type="entry name" value="GGDEF"/>
    <property type="match status" value="1"/>
</dbReference>
<reference evidence="3 4" key="1">
    <citation type="submission" date="2021-05" db="EMBL/GenBank/DDBJ databases">
        <title>Kineosporia and Streptomyces sp. nov. two new marine actinobacteria isolated from Coral.</title>
        <authorList>
            <person name="Buangrab K."/>
            <person name="Sutthacheep M."/>
            <person name="Yeemin T."/>
            <person name="Harunari E."/>
            <person name="Igarashi Y."/>
            <person name="Kanchanasin P."/>
            <person name="Tanasupawat S."/>
            <person name="Phongsopitanun W."/>
        </authorList>
    </citation>
    <scope>NUCLEOTIDE SEQUENCE [LARGE SCALE GENOMIC DNA]</scope>
    <source>
        <strain evidence="3 4">J2-2</strain>
    </source>
</reference>
<evidence type="ECO:0000256" key="1">
    <source>
        <dbReference type="SAM" id="Phobius"/>
    </source>
</evidence>
<keyword evidence="1" id="KW-0812">Transmembrane</keyword>
<organism evidence="3 4">
    <name type="scientific">Kineosporia corallincola</name>
    <dbReference type="NCBI Taxonomy" id="2835133"/>
    <lineage>
        <taxon>Bacteria</taxon>
        <taxon>Bacillati</taxon>
        <taxon>Actinomycetota</taxon>
        <taxon>Actinomycetes</taxon>
        <taxon>Kineosporiales</taxon>
        <taxon>Kineosporiaceae</taxon>
        <taxon>Kineosporia</taxon>
    </lineage>
</organism>
<dbReference type="Gene3D" id="3.30.70.270">
    <property type="match status" value="1"/>
</dbReference>
<dbReference type="RefSeq" id="WP_214154623.1">
    <property type="nucleotide sequence ID" value="NZ_JAHBAY010000002.1"/>
</dbReference>
<feature type="transmembrane region" description="Helical" evidence="1">
    <location>
        <begin position="12"/>
        <end position="30"/>
    </location>
</feature>
<dbReference type="PANTHER" id="PTHR45138">
    <property type="entry name" value="REGULATORY COMPONENTS OF SENSORY TRANSDUCTION SYSTEM"/>
    <property type="match status" value="1"/>
</dbReference>
<name>A0ABS5TBV6_9ACTN</name>
<evidence type="ECO:0000313" key="3">
    <source>
        <dbReference type="EMBL" id="MBT0768323.1"/>
    </source>
</evidence>
<feature type="transmembrane region" description="Helical" evidence="1">
    <location>
        <begin position="162"/>
        <end position="182"/>
    </location>
</feature>
<dbReference type="Pfam" id="PF00990">
    <property type="entry name" value="GGDEF"/>
    <property type="match status" value="1"/>
</dbReference>
<dbReference type="CDD" id="cd01949">
    <property type="entry name" value="GGDEF"/>
    <property type="match status" value="1"/>
</dbReference>
<proteinExistence type="predicted"/>
<protein>
    <submittedName>
        <fullName evidence="3">GGDEF domain-containing protein</fullName>
    </submittedName>
</protein>
<feature type="transmembrane region" description="Helical" evidence="1">
    <location>
        <begin position="268"/>
        <end position="284"/>
    </location>
</feature>
<sequence>MGNVRQLPPSVRIVAGLAGAAVPLAALPAVGTAASATLDVLAVALAALLTVLALPSIPAPARPAWRMLAASLLISLVAEVLFRWFQFLDSTRWPTPADILYCVSYVPLMLGLLRLDRQRGRRLRLGGLLDTLIVTVSTAAMATVFLILPMISAGLVNRAGQLVSTVYVLYDVVIVFLALRLLGAGTTAVRLLVTGLLCLFAGDVAEQVMAARTSSIMFPRWINLLWLLFYLGIALAAVSAARTRPARTPARTPDLPALEGMQVSLRRLLAMTVAAGLPTVIFLLPGERTAVEGMALGTAATILLGLVLTRFWDLHRRLDRQTRALAAMAATDPLTGVANRRTWDAELARLLSSPTGSGTGSGTGGNVLIAVLDLDHFKRYNDTHGHGAGDDLLRETACAWAGEIGARGVLARWGGEEFLVALTCRDLDEGQRVLERLRPLVPDGQTVSIGVALWDGAEGAASVLRRADGALYEAKQRGRDRMVVAGLVAA</sequence>
<keyword evidence="1" id="KW-1133">Transmembrane helix</keyword>
<feature type="transmembrane region" description="Helical" evidence="1">
    <location>
        <begin position="36"/>
        <end position="55"/>
    </location>
</feature>
<dbReference type="Proteomes" id="UP001197247">
    <property type="component" value="Unassembled WGS sequence"/>
</dbReference>
<keyword evidence="1" id="KW-0472">Membrane</keyword>
<dbReference type="NCBIfam" id="TIGR00254">
    <property type="entry name" value="GGDEF"/>
    <property type="match status" value="1"/>
</dbReference>
<dbReference type="SMART" id="SM00267">
    <property type="entry name" value="GGDEF"/>
    <property type="match status" value="1"/>
</dbReference>
<feature type="transmembrane region" description="Helical" evidence="1">
    <location>
        <begin position="290"/>
        <end position="312"/>
    </location>
</feature>
<feature type="transmembrane region" description="Helical" evidence="1">
    <location>
        <begin position="97"/>
        <end position="115"/>
    </location>
</feature>
<dbReference type="InterPro" id="IPR029787">
    <property type="entry name" value="Nucleotide_cyclase"/>
</dbReference>
<keyword evidence="4" id="KW-1185">Reference proteome</keyword>
<comment type="caution">
    <text evidence="3">The sequence shown here is derived from an EMBL/GenBank/DDBJ whole genome shotgun (WGS) entry which is preliminary data.</text>
</comment>